<dbReference type="PROSITE" id="PS51257">
    <property type="entry name" value="PROKAR_LIPOPROTEIN"/>
    <property type="match status" value="1"/>
</dbReference>
<dbReference type="SUPFAM" id="SSF53850">
    <property type="entry name" value="Periplasmic binding protein-like II"/>
    <property type="match status" value="1"/>
</dbReference>
<dbReference type="Proteomes" id="UP000199039">
    <property type="component" value="Unassembled WGS sequence"/>
</dbReference>
<dbReference type="AlphaFoldDB" id="A0A1G6UJP0"/>
<name>A0A1G6UJP0_9MICO</name>
<evidence type="ECO:0000256" key="1">
    <source>
        <dbReference type="SAM" id="MobiDB-lite"/>
    </source>
</evidence>
<dbReference type="Pfam" id="PF13416">
    <property type="entry name" value="SBP_bac_8"/>
    <property type="match status" value="1"/>
</dbReference>
<evidence type="ECO:0000256" key="2">
    <source>
        <dbReference type="SAM" id="SignalP"/>
    </source>
</evidence>
<accession>A0A1G6UJP0</accession>
<gene>
    <name evidence="3" type="ORF">SAMN05216410_3277</name>
</gene>
<keyword evidence="2" id="KW-0732">Signal</keyword>
<dbReference type="PANTHER" id="PTHR42779:SF1">
    <property type="entry name" value="PROTEIN YNJB"/>
    <property type="match status" value="1"/>
</dbReference>
<evidence type="ECO:0000313" key="3">
    <source>
        <dbReference type="EMBL" id="SDD41572.1"/>
    </source>
</evidence>
<feature type="region of interest" description="Disordered" evidence="1">
    <location>
        <begin position="26"/>
        <end position="45"/>
    </location>
</feature>
<feature type="chain" id="PRO_5038728700" evidence="2">
    <location>
        <begin position="21"/>
        <end position="406"/>
    </location>
</feature>
<organism evidence="3 4">
    <name type="scientific">Sanguibacter gelidistatuariae</name>
    <dbReference type="NCBI Taxonomy" id="1814289"/>
    <lineage>
        <taxon>Bacteria</taxon>
        <taxon>Bacillati</taxon>
        <taxon>Actinomycetota</taxon>
        <taxon>Actinomycetes</taxon>
        <taxon>Micrococcales</taxon>
        <taxon>Sanguibacteraceae</taxon>
        <taxon>Sanguibacter</taxon>
    </lineage>
</organism>
<sequence length="406" mass="43358">MRSKTIFMPALSVTVLSLLVAGCTAPSSPTEPKATDGTSSSASSSSGPIAINILDVGGAQRVTERIVDNFIAEHPDVISSVTWETGGAPDIVGTIKPQVDSGQLSIDVVLTGSDGLAAGVSQDLWIPIATDYADQLSNQSGYLDSARKQQELADGFGVLYSYTPNGPLVWYNSATITGADIPTSPQDVLDWAKAHPGEFGYARPANSGPGRTWLQGLPYALGDDDPSDPVDGWDKTWAYLKELNQYVGTYPTGTGQVVSNIADGSWSMTPISLGWDIESRSDGRIPDGIEIATFDDFTWVGDGFYFAIPRGASADRVEKIVELIEYSLAPENNAHAFDFGYIYPGPAIKSATLDLASEETQALISEFARPELDALIASVPVETQLNSDNLVKAFDIWDREIGSGKY</sequence>
<proteinExistence type="predicted"/>
<feature type="signal peptide" evidence="2">
    <location>
        <begin position="1"/>
        <end position="20"/>
    </location>
</feature>
<dbReference type="PANTHER" id="PTHR42779">
    <property type="entry name" value="PROTEIN YNJB"/>
    <property type="match status" value="1"/>
</dbReference>
<dbReference type="InterPro" id="IPR006059">
    <property type="entry name" value="SBP"/>
</dbReference>
<reference evidence="3 4" key="1">
    <citation type="submission" date="2016-09" db="EMBL/GenBank/DDBJ databases">
        <authorList>
            <person name="Capua I."/>
            <person name="De Benedictis P."/>
            <person name="Joannis T."/>
            <person name="Lombin L.H."/>
            <person name="Cattoli G."/>
        </authorList>
    </citation>
    <scope>NUCLEOTIDE SEQUENCE [LARGE SCALE GENOMIC DNA]</scope>
    <source>
        <strain evidence="3 4">ISLP-3</strain>
    </source>
</reference>
<dbReference type="RefSeq" id="WP_093185227.1">
    <property type="nucleotide sequence ID" value="NZ_FMYH01000007.1"/>
</dbReference>
<dbReference type="OrthoDB" id="3239593at2"/>
<protein>
    <submittedName>
        <fullName evidence="3">Putative spermidine/putrescine transport system substrate-binding protein</fullName>
    </submittedName>
</protein>
<keyword evidence="4" id="KW-1185">Reference proteome</keyword>
<dbReference type="Gene3D" id="3.40.190.10">
    <property type="entry name" value="Periplasmic binding protein-like II"/>
    <property type="match status" value="1"/>
</dbReference>
<dbReference type="EMBL" id="FMYH01000007">
    <property type="protein sequence ID" value="SDD41572.1"/>
    <property type="molecule type" value="Genomic_DNA"/>
</dbReference>
<dbReference type="STRING" id="1814289.SAMN05216410_3277"/>
<evidence type="ECO:0000313" key="4">
    <source>
        <dbReference type="Proteomes" id="UP000199039"/>
    </source>
</evidence>